<dbReference type="SMART" id="SM00869">
    <property type="entry name" value="Autotransporter"/>
    <property type="match status" value="1"/>
</dbReference>
<feature type="signal peptide" evidence="2">
    <location>
        <begin position="1"/>
        <end position="27"/>
    </location>
</feature>
<dbReference type="InterPro" id="IPR005546">
    <property type="entry name" value="Autotransporte_beta"/>
</dbReference>
<dbReference type="NCBIfam" id="TIGR02601">
    <property type="entry name" value="autotrns_rpt"/>
    <property type="match status" value="1"/>
</dbReference>
<dbReference type="InterPro" id="IPR050909">
    <property type="entry name" value="Bact_Autotransporter_VF"/>
</dbReference>
<reference evidence="4 5" key="1">
    <citation type="submission" date="2024-04" db="EMBL/GenBank/DDBJ databases">
        <title>A novel species isolated from cricket.</title>
        <authorList>
            <person name="Wang H.-C."/>
        </authorList>
    </citation>
    <scope>NUCLEOTIDE SEQUENCE [LARGE SCALE GENOMIC DNA]</scope>
    <source>
        <strain evidence="4 5">WL0021</strain>
    </source>
</reference>
<dbReference type="NCBIfam" id="TIGR01414">
    <property type="entry name" value="autotrans_barl"/>
    <property type="match status" value="1"/>
</dbReference>
<dbReference type="PANTHER" id="PTHR12338">
    <property type="entry name" value="AUTOTRANSPORTER"/>
    <property type="match status" value="1"/>
</dbReference>
<sequence length="1286" mass="131124">MGNSKYFHLRTGIAVAAVVACVSSLSAQVYIDTPETVPGTQTSPWNIGNTLTVGHTGNGSLIISGGTVSNTVGFIGHDAGATGSVEVNGAGSIWTNSTNLFIGYNGNGSLKVSDGGVVSSHSGNIGYAAGSTGAVEVTGSGSRWDVTHAIYVGQNGGSGSFIIADGGVVTTGYQGYISSSGIVEVKGNNTQWTISSSLQVNGSLTISGGGKVSNTSATIAMTQNSSSTSGVLVTGAGSEWINSGYLDIGLYAIGTPNAWLTISDGALVTSVGAAVAKGAGSTATVVVTGNGSQWKNNSFTLLVGEGGGTGSVVISDGGLVSTRDVTIGSEAGSSGSLEVTGTGSQLLVNVNATVGRKSTGLLKISGGGLVSVGGPGVIGVSNTAQGHVEVSGAGSQLLFGDYLMLGSDGTGSLLISDGGLVSNRNGYIGYNSGSEGSVVVTGAGSHWLNSDTSLLVAYKGTGSLTVSDGGLVTNNGLASVASNAGSEGSAEVTGPGSQWINASGLTVGGSGNATLRIADGGVVSNTSGIIANSSGSQGMVIVTGSGSQWNNSGYLGVGSSGTGSLHISDGGLVTNASHAYIGYSGNSVGSVVVTGDNSRWINSGYLEMGHASGSSAELIISDGGFVSNTSADIAIESRSNAKVVVTGNGSSWINTGDLAVGRRGKGSLTIADNALVRSDGRVLVASNIETTGVINIGAAATDPASAPGVLDASVLVFGSGNGTIVFNHTAFEGTSYNFAPSMSGRGRVNVLSGVTTLTGTNSYTGVTTVAGGTLKAGGVSAFSPSSIFAVQSAGTLDLNGTNQTISMLQNAGTVIVAGGSVGKTLTITNSLTGDNGTFVLNTILNNDASLTDQIVLDDSSADGPSKLLIRNQGGTGAQTDVGIMVVSAINGATTSEDSFTLDPRSPGYRSTTQSLTAGAYDYNLVRGGSGRQSDSFYLVSFNTPIIVEPDVGPEEPGVVPQEPDIEPRKPTYRPEAGIYLANQQVAQSMFITTLRDRQGYAQTENGAEPNTYAGWGRVTGRLSNGKAGQGTLNTQSEIWTAQLGVDLLYLEGQAGTFHGGVMGGIGRADTKASSRIRSFYQADGRVDGYSVGVYGTWYESEKDGLGFYADGWTQYGWYDNEVKGIGLQKEKYKSETFTASLEIGHSFELNRSENWRVMFEPQVQVIYVNYNADTYVEQGGTVVRLKNDDGFMTRIGGRFYGIYTYADGRTLRPYMEANWWYRQKSGGVLMNADYVKGGASRNIAEIKLGVQGEFAKNWSVGGHIAGQIGDRNHNAISAQFGTKYTW</sequence>
<dbReference type="Proteomes" id="UP001418637">
    <property type="component" value="Unassembled WGS sequence"/>
</dbReference>
<protein>
    <submittedName>
        <fullName evidence="4">Autotransporter outer membrane beta-barrel domain-containing protein</fullName>
    </submittedName>
</protein>
<accession>A0ABV0BND4</accession>
<dbReference type="PROSITE" id="PS51257">
    <property type="entry name" value="PROKAR_LIPOPROTEIN"/>
    <property type="match status" value="1"/>
</dbReference>
<dbReference type="PANTHER" id="PTHR12338:SF5">
    <property type="entry name" value="ANTIGEN 43-RELATED"/>
    <property type="match status" value="1"/>
</dbReference>
<name>A0ABV0BND4_9HYPH</name>
<dbReference type="Pfam" id="PF03797">
    <property type="entry name" value="Autotransporter"/>
    <property type="match status" value="1"/>
</dbReference>
<dbReference type="InterPro" id="IPR036709">
    <property type="entry name" value="Autotransporte_beta_dom_sf"/>
</dbReference>
<dbReference type="PROSITE" id="PS51208">
    <property type="entry name" value="AUTOTRANSPORTER"/>
    <property type="match status" value="1"/>
</dbReference>
<dbReference type="InterPro" id="IPR012332">
    <property type="entry name" value="Autotransporter_pectin_lyase_C"/>
</dbReference>
<dbReference type="InterPro" id="IPR013425">
    <property type="entry name" value="Autotrns_rpt"/>
</dbReference>
<dbReference type="NCBIfam" id="TIGR04393">
    <property type="entry name" value="rpt_T5SS_PEPC"/>
    <property type="match status" value="11"/>
</dbReference>
<dbReference type="EMBL" id="JBBYXI010000009">
    <property type="protein sequence ID" value="MEN3931771.1"/>
    <property type="molecule type" value="Genomic_DNA"/>
</dbReference>
<dbReference type="InterPro" id="IPR030895">
    <property type="entry name" value="T5SS_PEPC_rpt"/>
</dbReference>
<dbReference type="Gene3D" id="2.160.20.20">
    <property type="match status" value="1"/>
</dbReference>
<evidence type="ECO:0000313" key="4">
    <source>
        <dbReference type="EMBL" id="MEN3931771.1"/>
    </source>
</evidence>
<gene>
    <name evidence="4" type="ORF">WJT86_11970</name>
</gene>
<dbReference type="Pfam" id="PF18883">
    <property type="entry name" value="AC_1"/>
    <property type="match status" value="1"/>
</dbReference>
<feature type="domain" description="Autotransporter" evidence="3">
    <location>
        <begin position="1007"/>
        <end position="1286"/>
    </location>
</feature>
<feature type="chain" id="PRO_5046513591" evidence="2">
    <location>
        <begin position="28"/>
        <end position="1286"/>
    </location>
</feature>
<dbReference type="RefSeq" id="WP_346337818.1">
    <property type="nucleotide sequence ID" value="NZ_JBBYXI010000009.1"/>
</dbReference>
<dbReference type="Gene3D" id="2.40.128.130">
    <property type="entry name" value="Autotransporter beta-domain"/>
    <property type="match status" value="1"/>
</dbReference>
<dbReference type="SUPFAM" id="SSF103515">
    <property type="entry name" value="Autotransporter"/>
    <property type="match status" value="1"/>
</dbReference>
<dbReference type="InterPro" id="IPR011050">
    <property type="entry name" value="Pectin_lyase_fold/virulence"/>
</dbReference>
<keyword evidence="1 2" id="KW-0732">Signal</keyword>
<evidence type="ECO:0000259" key="3">
    <source>
        <dbReference type="PROSITE" id="PS51208"/>
    </source>
</evidence>
<keyword evidence="5" id="KW-1185">Reference proteome</keyword>
<evidence type="ECO:0000256" key="2">
    <source>
        <dbReference type="SAM" id="SignalP"/>
    </source>
</evidence>
<dbReference type="CDD" id="cd01344">
    <property type="entry name" value="PL2_Passenger_AT"/>
    <property type="match status" value="1"/>
</dbReference>
<dbReference type="InterPro" id="IPR006315">
    <property type="entry name" value="OM_autotransptr_brl_dom"/>
</dbReference>
<organism evidence="4 5">
    <name type="scientific">Hohaiivirga grylli</name>
    <dbReference type="NCBI Taxonomy" id="3133970"/>
    <lineage>
        <taxon>Bacteria</taxon>
        <taxon>Pseudomonadati</taxon>
        <taxon>Pseudomonadota</taxon>
        <taxon>Alphaproteobacteria</taxon>
        <taxon>Hyphomicrobiales</taxon>
        <taxon>Methylobacteriaceae</taxon>
        <taxon>Hohaiivirga</taxon>
    </lineage>
</organism>
<evidence type="ECO:0000256" key="1">
    <source>
        <dbReference type="ARBA" id="ARBA00022729"/>
    </source>
</evidence>
<dbReference type="SUPFAM" id="SSF51126">
    <property type="entry name" value="Pectin lyase-like"/>
    <property type="match status" value="1"/>
</dbReference>
<dbReference type="InterPro" id="IPR043990">
    <property type="entry name" value="AC_1"/>
</dbReference>
<comment type="caution">
    <text evidence="4">The sequence shown here is derived from an EMBL/GenBank/DDBJ whole genome shotgun (WGS) entry which is preliminary data.</text>
</comment>
<proteinExistence type="predicted"/>
<evidence type="ECO:0000313" key="5">
    <source>
        <dbReference type="Proteomes" id="UP001418637"/>
    </source>
</evidence>